<feature type="binding site" description="proximal binding residue" evidence="7">
    <location>
        <position position="70"/>
    </location>
    <ligand>
        <name>heme</name>
        <dbReference type="ChEBI" id="CHEBI:30413"/>
    </ligand>
    <ligandPart>
        <name>Fe</name>
        <dbReference type="ChEBI" id="CHEBI:18248"/>
    </ligandPart>
</feature>
<comment type="similarity">
    <text evidence="1 6">Belongs to the truncated hemoglobin family. Group I subfamily.</text>
</comment>
<keyword evidence="5 6" id="KW-0408">Iron</keyword>
<dbReference type="CDD" id="cd00454">
    <property type="entry name" value="TrHb1_N"/>
    <property type="match status" value="1"/>
</dbReference>
<dbReference type="GO" id="GO:0005344">
    <property type="term" value="F:oxygen carrier activity"/>
    <property type="evidence" value="ECO:0007669"/>
    <property type="project" value="UniProtKB-UniRule"/>
</dbReference>
<evidence type="ECO:0000313" key="8">
    <source>
        <dbReference type="EMBL" id="EER01758.1"/>
    </source>
</evidence>
<dbReference type="OMA" id="HRINRFF"/>
<reference evidence="9 10" key="1">
    <citation type="submission" date="2008-07" db="EMBL/GenBank/DDBJ databases">
        <authorList>
            <person name="El-Sayed N."/>
            <person name="Caler E."/>
            <person name="Inman J."/>
            <person name="Amedeo P."/>
            <person name="Hass B."/>
            <person name="Wortman J."/>
        </authorList>
    </citation>
    <scope>NUCLEOTIDE SEQUENCE [LARGE SCALE GENOMIC DNA]</scope>
    <source>
        <strain evidence="9">ATCC 50983</strain>
        <strain evidence="10">ATCC 50983 / TXsc</strain>
    </source>
</reference>
<protein>
    <recommendedName>
        <fullName evidence="6">Group 1 truncated hemoglobin</fullName>
    </recommendedName>
</protein>
<evidence type="ECO:0000256" key="5">
    <source>
        <dbReference type="ARBA" id="ARBA00023004"/>
    </source>
</evidence>
<comment type="cofactor">
    <cofactor evidence="7">
        <name>heme</name>
        <dbReference type="ChEBI" id="CHEBI:30413"/>
    </cofactor>
    <text evidence="7">Binds 1 heme group per subunit.</text>
</comment>
<dbReference type="RefSeq" id="XP_002779626.1">
    <property type="nucleotide sequence ID" value="XM_002779580.1"/>
</dbReference>
<dbReference type="Gene3D" id="1.10.490.10">
    <property type="entry name" value="Globins"/>
    <property type="match status" value="1"/>
</dbReference>
<evidence type="ECO:0000256" key="7">
    <source>
        <dbReference type="PIRSR" id="PIRSR002030-1"/>
    </source>
</evidence>
<dbReference type="InterPro" id="IPR016339">
    <property type="entry name" value="Hemoglobin_trunc_I"/>
</dbReference>
<dbReference type="EMBL" id="GG676694">
    <property type="protein sequence ID" value="EER11421.1"/>
    <property type="molecule type" value="Genomic_DNA"/>
</dbReference>
<dbReference type="GeneID" id="9046762"/>
<dbReference type="InterPro" id="IPR001486">
    <property type="entry name" value="Hemoglobin_trunc"/>
</dbReference>
<keyword evidence="6" id="KW-0561">Oxygen transport</keyword>
<name>C5KVN6_PERM5</name>
<proteinExistence type="inferred from homology"/>
<dbReference type="OrthoDB" id="2155372at2759"/>
<dbReference type="GO" id="GO:0046872">
    <property type="term" value="F:metal ion binding"/>
    <property type="evidence" value="ECO:0007669"/>
    <property type="project" value="UniProtKB-UniRule"/>
</dbReference>
<sequence>MSTLYEKIGGEDAVNAAVELFYKKNLSDDRIKEVWAKTDMNKLKDHQRSFLTYVFGGSNNYTGRSMRAAHTGYNITDAQFDAVVENLTNTMKELGIAQEYVDQVNAIAKSEHDDVVGH</sequence>
<dbReference type="PIRSF" id="PIRSF002030">
    <property type="entry name" value="Globin_Protozoa/Cyanobacteria"/>
    <property type="match status" value="1"/>
</dbReference>
<dbReference type="InterPro" id="IPR012292">
    <property type="entry name" value="Globin/Proto"/>
</dbReference>
<evidence type="ECO:0000313" key="10">
    <source>
        <dbReference type="Proteomes" id="UP000007800"/>
    </source>
</evidence>
<dbReference type="SUPFAM" id="SSF46458">
    <property type="entry name" value="Globin-like"/>
    <property type="match status" value="1"/>
</dbReference>
<dbReference type="EMBL" id="GG683762">
    <property type="protein sequence ID" value="EER01758.1"/>
    <property type="molecule type" value="Genomic_DNA"/>
</dbReference>
<evidence type="ECO:0000256" key="4">
    <source>
        <dbReference type="ARBA" id="ARBA00022723"/>
    </source>
</evidence>
<keyword evidence="2 6" id="KW-0813">Transport</keyword>
<dbReference type="Proteomes" id="UP000007800">
    <property type="component" value="Unassembled WGS sequence"/>
</dbReference>
<keyword evidence="3 6" id="KW-0349">Heme</keyword>
<dbReference type="AlphaFoldDB" id="C5KVN6"/>
<evidence type="ECO:0000256" key="1">
    <source>
        <dbReference type="ARBA" id="ARBA00009660"/>
    </source>
</evidence>
<evidence type="ECO:0000256" key="3">
    <source>
        <dbReference type="ARBA" id="ARBA00022617"/>
    </source>
</evidence>
<dbReference type="RefSeq" id="XP_002769040.1">
    <property type="nucleotide sequence ID" value="XM_002768994.1"/>
</dbReference>
<dbReference type="GeneID" id="9040340"/>
<dbReference type="Pfam" id="PF01152">
    <property type="entry name" value="Bac_globin"/>
    <property type="match status" value="1"/>
</dbReference>
<dbReference type="GO" id="GO:0019825">
    <property type="term" value="F:oxygen binding"/>
    <property type="evidence" value="ECO:0007669"/>
    <property type="project" value="InterPro"/>
</dbReference>
<keyword evidence="4 6" id="KW-0479">Metal-binding</keyword>
<organism evidence="10">
    <name type="scientific">Perkinsus marinus (strain ATCC 50983 / TXsc)</name>
    <dbReference type="NCBI Taxonomy" id="423536"/>
    <lineage>
        <taxon>Eukaryota</taxon>
        <taxon>Sar</taxon>
        <taxon>Alveolata</taxon>
        <taxon>Perkinsozoa</taxon>
        <taxon>Perkinsea</taxon>
        <taxon>Perkinsida</taxon>
        <taxon>Perkinsidae</taxon>
        <taxon>Perkinsus</taxon>
    </lineage>
</organism>
<dbReference type="InterPro" id="IPR009050">
    <property type="entry name" value="Globin-like_sf"/>
</dbReference>
<evidence type="ECO:0000256" key="6">
    <source>
        <dbReference type="PIRNR" id="PIRNR002030"/>
    </source>
</evidence>
<accession>C5KVN6</accession>
<evidence type="ECO:0000256" key="2">
    <source>
        <dbReference type="ARBA" id="ARBA00022448"/>
    </source>
</evidence>
<gene>
    <name evidence="9" type="ORF">Pmar_PMAR011084</name>
    <name evidence="8" type="ORF">Pmar_PMAR029211</name>
</gene>
<keyword evidence="10" id="KW-1185">Reference proteome</keyword>
<dbReference type="GO" id="GO:0020037">
    <property type="term" value="F:heme binding"/>
    <property type="evidence" value="ECO:0007669"/>
    <property type="project" value="InterPro"/>
</dbReference>
<evidence type="ECO:0000313" key="9">
    <source>
        <dbReference type="EMBL" id="EER11421.1"/>
    </source>
</evidence>